<organism evidence="1 2">
    <name type="scientific">Populus trichocarpa</name>
    <name type="common">Western balsam poplar</name>
    <name type="synonym">Populus balsamifera subsp. trichocarpa</name>
    <dbReference type="NCBI Taxonomy" id="3694"/>
    <lineage>
        <taxon>Eukaryota</taxon>
        <taxon>Viridiplantae</taxon>
        <taxon>Streptophyta</taxon>
        <taxon>Embryophyta</taxon>
        <taxon>Tracheophyta</taxon>
        <taxon>Spermatophyta</taxon>
        <taxon>Magnoliopsida</taxon>
        <taxon>eudicotyledons</taxon>
        <taxon>Gunneridae</taxon>
        <taxon>Pentapetalae</taxon>
        <taxon>rosids</taxon>
        <taxon>fabids</taxon>
        <taxon>Malpighiales</taxon>
        <taxon>Salicaceae</taxon>
        <taxon>Saliceae</taxon>
        <taxon>Populus</taxon>
    </lineage>
</organism>
<gene>
    <name evidence="1" type="ORF">POPTR_005G059750</name>
</gene>
<evidence type="ECO:0000313" key="1">
    <source>
        <dbReference type="EMBL" id="RQO90074.1"/>
    </source>
</evidence>
<dbReference type="Proteomes" id="UP000006729">
    <property type="component" value="Chromosome 5"/>
</dbReference>
<proteinExistence type="predicted"/>
<name>A0A3N7GD84_POPTR</name>
<evidence type="ECO:0000313" key="2">
    <source>
        <dbReference type="Proteomes" id="UP000006729"/>
    </source>
</evidence>
<reference evidence="1 2" key="1">
    <citation type="journal article" date="2006" name="Science">
        <title>The genome of black cottonwood, Populus trichocarpa (Torr. &amp; Gray).</title>
        <authorList>
            <person name="Tuskan G.A."/>
            <person name="Difazio S."/>
            <person name="Jansson S."/>
            <person name="Bohlmann J."/>
            <person name="Grigoriev I."/>
            <person name="Hellsten U."/>
            <person name="Putnam N."/>
            <person name="Ralph S."/>
            <person name="Rombauts S."/>
            <person name="Salamov A."/>
            <person name="Schein J."/>
            <person name="Sterck L."/>
            <person name="Aerts A."/>
            <person name="Bhalerao R.R."/>
            <person name="Bhalerao R.P."/>
            <person name="Blaudez D."/>
            <person name="Boerjan W."/>
            <person name="Brun A."/>
            <person name="Brunner A."/>
            <person name="Busov V."/>
            <person name="Campbell M."/>
            <person name="Carlson J."/>
            <person name="Chalot M."/>
            <person name="Chapman J."/>
            <person name="Chen G.L."/>
            <person name="Cooper D."/>
            <person name="Coutinho P.M."/>
            <person name="Couturier J."/>
            <person name="Covert S."/>
            <person name="Cronk Q."/>
            <person name="Cunningham R."/>
            <person name="Davis J."/>
            <person name="Degroeve S."/>
            <person name="Dejardin A."/>
            <person name="Depamphilis C."/>
            <person name="Detter J."/>
            <person name="Dirks B."/>
            <person name="Dubchak I."/>
            <person name="Duplessis S."/>
            <person name="Ehlting J."/>
            <person name="Ellis B."/>
            <person name="Gendler K."/>
            <person name="Goodstein D."/>
            <person name="Gribskov M."/>
            <person name="Grimwood J."/>
            <person name="Groover A."/>
            <person name="Gunter L."/>
            <person name="Hamberger B."/>
            <person name="Heinze B."/>
            <person name="Helariutta Y."/>
            <person name="Henrissat B."/>
            <person name="Holligan D."/>
            <person name="Holt R."/>
            <person name="Huang W."/>
            <person name="Islam-Faridi N."/>
            <person name="Jones S."/>
            <person name="Jones-Rhoades M."/>
            <person name="Jorgensen R."/>
            <person name="Joshi C."/>
            <person name="Kangasjarvi J."/>
            <person name="Karlsson J."/>
            <person name="Kelleher C."/>
            <person name="Kirkpatrick R."/>
            <person name="Kirst M."/>
            <person name="Kohler A."/>
            <person name="Kalluri U."/>
            <person name="Larimer F."/>
            <person name="Leebens-Mack J."/>
            <person name="Leple J.C."/>
            <person name="Locascio P."/>
            <person name="Lou Y."/>
            <person name="Lucas S."/>
            <person name="Martin F."/>
            <person name="Montanini B."/>
            <person name="Napoli C."/>
            <person name="Nelson D.R."/>
            <person name="Nelson C."/>
            <person name="Nieminen K."/>
            <person name="Nilsson O."/>
            <person name="Pereda V."/>
            <person name="Peter G."/>
            <person name="Philippe R."/>
            <person name="Pilate G."/>
            <person name="Poliakov A."/>
            <person name="Razumovskaya J."/>
            <person name="Richardson P."/>
            <person name="Rinaldi C."/>
            <person name="Ritland K."/>
            <person name="Rouze P."/>
            <person name="Ryaboy D."/>
            <person name="Schmutz J."/>
            <person name="Schrader J."/>
            <person name="Segerman B."/>
            <person name="Shin H."/>
            <person name="Siddiqui A."/>
            <person name="Sterky F."/>
            <person name="Terry A."/>
            <person name="Tsai C.J."/>
            <person name="Uberbacher E."/>
            <person name="Unneberg P."/>
            <person name="Vahala J."/>
            <person name="Wall K."/>
            <person name="Wessler S."/>
            <person name="Yang G."/>
            <person name="Yin T."/>
            <person name="Douglas C."/>
            <person name="Marra M."/>
            <person name="Sandberg G."/>
            <person name="Van de Peer Y."/>
            <person name="Rokhsar D."/>
        </authorList>
    </citation>
    <scope>NUCLEOTIDE SEQUENCE [LARGE SCALE GENOMIC DNA]</scope>
    <source>
        <strain evidence="2">cv. Nisqually</strain>
    </source>
</reference>
<accession>A0A3N7GD84</accession>
<keyword evidence="2" id="KW-1185">Reference proteome</keyword>
<dbReference type="EMBL" id="CM009294">
    <property type="protein sequence ID" value="RQO90074.1"/>
    <property type="molecule type" value="Genomic_DNA"/>
</dbReference>
<dbReference type="InParanoid" id="A0A3N7GD84"/>
<dbReference type="AlphaFoldDB" id="A0A3N7GD84"/>
<protein>
    <submittedName>
        <fullName evidence="1">Uncharacterized protein</fullName>
    </submittedName>
</protein>
<sequence length="54" mass="5849">MLDSYSMQHLTWFDNLSSPSMCSLIMFLGEDSEPNFQVDPASGKRGGFKGGGAC</sequence>